<reference evidence="3" key="1">
    <citation type="journal article" date="2019" name="Int. J. Syst. Evol. Microbiol.">
        <title>The Global Catalogue of Microorganisms (GCM) 10K type strain sequencing project: providing services to taxonomists for standard genome sequencing and annotation.</title>
        <authorList>
            <consortium name="The Broad Institute Genomics Platform"/>
            <consortium name="The Broad Institute Genome Sequencing Center for Infectious Disease"/>
            <person name="Wu L."/>
            <person name="Ma J."/>
        </authorList>
    </citation>
    <scope>NUCLEOTIDE SEQUENCE [LARGE SCALE GENOMIC DNA]</scope>
    <source>
        <strain evidence="3">CGMCC 4.7152</strain>
    </source>
</reference>
<name>A0ABV9VYP7_9ACTN</name>
<dbReference type="Pfam" id="PF13560">
    <property type="entry name" value="HTH_31"/>
    <property type="match status" value="1"/>
</dbReference>
<evidence type="ECO:0000313" key="3">
    <source>
        <dbReference type="Proteomes" id="UP001595912"/>
    </source>
</evidence>
<dbReference type="CDD" id="cd00093">
    <property type="entry name" value="HTH_XRE"/>
    <property type="match status" value="1"/>
</dbReference>
<dbReference type="InterPro" id="IPR043917">
    <property type="entry name" value="DUF5753"/>
</dbReference>
<keyword evidence="3" id="KW-1185">Reference proteome</keyword>
<sequence>MTDSAGSSVPRRQLGRLLKEAREKAGITAPAAAAEIEVGRSKIYRIEGGESPLKRVEVLALAGLYGVDATMTDVLVALAAETKAQGWWASFDGAMPDWFELYVSLEAAASELRQYDPTIVPGLLQTEEYAAAVFRANPDHTDEKIARLVTLRLERQRLLARRAPRPPALDVILDEAVLRRPIADRAGMQGQLRRLAEASDAKNVHVRVLPFAAGPHRASQSGPFVILDFRAEGPRPAEPTTVYGEGLTGAVYLDKRSEIETYENAWNALDDLALNVEDSRELMRRLAKEYDDA</sequence>
<dbReference type="PROSITE" id="PS50943">
    <property type="entry name" value="HTH_CROC1"/>
    <property type="match status" value="1"/>
</dbReference>
<organism evidence="2 3">
    <name type="scientific">Dactylosporangium cerinum</name>
    <dbReference type="NCBI Taxonomy" id="1434730"/>
    <lineage>
        <taxon>Bacteria</taxon>
        <taxon>Bacillati</taxon>
        <taxon>Actinomycetota</taxon>
        <taxon>Actinomycetes</taxon>
        <taxon>Micromonosporales</taxon>
        <taxon>Micromonosporaceae</taxon>
        <taxon>Dactylosporangium</taxon>
    </lineage>
</organism>
<proteinExistence type="predicted"/>
<dbReference type="EMBL" id="JBHSIU010000028">
    <property type="protein sequence ID" value="MFC5000864.1"/>
    <property type="molecule type" value="Genomic_DNA"/>
</dbReference>
<comment type="caution">
    <text evidence="2">The sequence shown here is derived from an EMBL/GenBank/DDBJ whole genome shotgun (WGS) entry which is preliminary data.</text>
</comment>
<dbReference type="InterPro" id="IPR001387">
    <property type="entry name" value="Cro/C1-type_HTH"/>
</dbReference>
<gene>
    <name evidence="2" type="ORF">ACFPIJ_23870</name>
</gene>
<dbReference type="SUPFAM" id="SSF47413">
    <property type="entry name" value="lambda repressor-like DNA-binding domains"/>
    <property type="match status" value="1"/>
</dbReference>
<feature type="domain" description="HTH cro/C1-type" evidence="1">
    <location>
        <begin position="18"/>
        <end position="74"/>
    </location>
</feature>
<evidence type="ECO:0000313" key="2">
    <source>
        <dbReference type="EMBL" id="MFC5000864.1"/>
    </source>
</evidence>
<dbReference type="RefSeq" id="WP_380117395.1">
    <property type="nucleotide sequence ID" value="NZ_JBHSIU010000028.1"/>
</dbReference>
<accession>A0ABV9VYP7</accession>
<dbReference type="Pfam" id="PF19054">
    <property type="entry name" value="DUF5753"/>
    <property type="match status" value="1"/>
</dbReference>
<dbReference type="Gene3D" id="1.10.260.40">
    <property type="entry name" value="lambda repressor-like DNA-binding domains"/>
    <property type="match status" value="1"/>
</dbReference>
<dbReference type="Proteomes" id="UP001595912">
    <property type="component" value="Unassembled WGS sequence"/>
</dbReference>
<dbReference type="InterPro" id="IPR010982">
    <property type="entry name" value="Lambda_DNA-bd_dom_sf"/>
</dbReference>
<evidence type="ECO:0000259" key="1">
    <source>
        <dbReference type="PROSITE" id="PS50943"/>
    </source>
</evidence>
<protein>
    <submittedName>
        <fullName evidence="2">Helix-turn-helix domain-containing protein</fullName>
    </submittedName>
</protein>
<dbReference type="SMART" id="SM00530">
    <property type="entry name" value="HTH_XRE"/>
    <property type="match status" value="1"/>
</dbReference>